<keyword evidence="1" id="KW-0963">Cytoplasm</keyword>
<comment type="function">
    <text evidence="1">Has a role in nuclear-cytoplasmic transport of proteins and mRNAs.</text>
</comment>
<dbReference type="SUPFAM" id="SSF54427">
    <property type="entry name" value="NTF2-like"/>
    <property type="match status" value="1"/>
</dbReference>
<dbReference type="CDD" id="cd00780">
    <property type="entry name" value="NTF2"/>
    <property type="match status" value="1"/>
</dbReference>
<reference evidence="3 4" key="1">
    <citation type="submission" date="2023-08" db="EMBL/GenBank/DDBJ databases">
        <title>Black Yeasts Isolated from many extreme environments.</title>
        <authorList>
            <person name="Coleine C."/>
            <person name="Stajich J.E."/>
            <person name="Selbmann L."/>
        </authorList>
    </citation>
    <scope>NUCLEOTIDE SEQUENCE [LARGE SCALE GENOMIC DNA]</scope>
    <source>
        <strain evidence="3 4">CCFEE 536</strain>
    </source>
</reference>
<sequence>QFTDFYYKTFDENRQQLAALYRDQSMLTFETTAIMGTAGITDKLSNLPFTQVRHQISTLDAQPSSEQGGILIL</sequence>
<keyword evidence="1" id="KW-0813">Transport</keyword>
<dbReference type="PANTHER" id="PTHR12612">
    <property type="entry name" value="NUCLEAR TRANSPORT FACTOR 2"/>
    <property type="match status" value="1"/>
</dbReference>
<gene>
    <name evidence="3" type="primary">NTF2</name>
    <name evidence="3" type="ORF">LTR16_011504</name>
</gene>
<comment type="subcellular location">
    <subcellularLocation>
        <location evidence="1">Cytoplasm</location>
    </subcellularLocation>
    <subcellularLocation>
        <location evidence="1">Nucleus</location>
    </subcellularLocation>
</comment>
<dbReference type="Pfam" id="PF02136">
    <property type="entry name" value="NTF2"/>
    <property type="match status" value="1"/>
</dbReference>
<dbReference type="InterPro" id="IPR002075">
    <property type="entry name" value="NTF2_dom"/>
</dbReference>
<organism evidence="3 4">
    <name type="scientific">Cryomyces antarcticus</name>
    <dbReference type="NCBI Taxonomy" id="329879"/>
    <lineage>
        <taxon>Eukaryota</taxon>
        <taxon>Fungi</taxon>
        <taxon>Dikarya</taxon>
        <taxon>Ascomycota</taxon>
        <taxon>Pezizomycotina</taxon>
        <taxon>Dothideomycetes</taxon>
        <taxon>Dothideomycetes incertae sedis</taxon>
        <taxon>Cryomyces</taxon>
    </lineage>
</organism>
<evidence type="ECO:0000313" key="3">
    <source>
        <dbReference type="EMBL" id="KAK5174840.1"/>
    </source>
</evidence>
<keyword evidence="4" id="KW-1185">Reference proteome</keyword>
<feature type="non-terminal residue" evidence="3">
    <location>
        <position position="73"/>
    </location>
</feature>
<accession>A0ABR0LI78</accession>
<dbReference type="InterPro" id="IPR045875">
    <property type="entry name" value="NTF2"/>
</dbReference>
<dbReference type="EMBL" id="JAVRRA010019999">
    <property type="protein sequence ID" value="KAK5174840.1"/>
    <property type="molecule type" value="Genomic_DNA"/>
</dbReference>
<keyword evidence="1" id="KW-0539">Nucleus</keyword>
<dbReference type="InterPro" id="IPR018222">
    <property type="entry name" value="Nuclear_transport_factor_2_euk"/>
</dbReference>
<keyword evidence="1" id="KW-0653">Protein transport</keyword>
<evidence type="ECO:0000259" key="2">
    <source>
        <dbReference type="PROSITE" id="PS50177"/>
    </source>
</evidence>
<comment type="caution">
    <text evidence="3">The sequence shown here is derived from an EMBL/GenBank/DDBJ whole genome shotgun (WGS) entry which is preliminary data.</text>
</comment>
<protein>
    <submittedName>
        <fullName evidence="3">Nuclear transport factor 2</fullName>
    </submittedName>
</protein>
<evidence type="ECO:0000313" key="4">
    <source>
        <dbReference type="Proteomes" id="UP001357485"/>
    </source>
</evidence>
<dbReference type="Proteomes" id="UP001357485">
    <property type="component" value="Unassembled WGS sequence"/>
</dbReference>
<dbReference type="InterPro" id="IPR032710">
    <property type="entry name" value="NTF2-like_dom_sf"/>
</dbReference>
<evidence type="ECO:0000256" key="1">
    <source>
        <dbReference type="RuleBase" id="RU369002"/>
    </source>
</evidence>
<name>A0ABR0LI78_9PEZI</name>
<proteinExistence type="predicted"/>
<dbReference type="Gene3D" id="3.10.450.50">
    <property type="match status" value="1"/>
</dbReference>
<feature type="non-terminal residue" evidence="3">
    <location>
        <position position="1"/>
    </location>
</feature>
<feature type="domain" description="NTF2" evidence="2">
    <location>
        <begin position="1"/>
        <end position="73"/>
    </location>
</feature>
<dbReference type="PROSITE" id="PS50177">
    <property type="entry name" value="NTF2_DOMAIN"/>
    <property type="match status" value="1"/>
</dbReference>